<dbReference type="InterPro" id="IPR022998">
    <property type="entry name" value="ThiamineP_synth_TenI"/>
</dbReference>
<dbReference type="PANTHER" id="PTHR20857">
    <property type="entry name" value="THIAMINE-PHOSPHATE PYROPHOSPHORYLASE"/>
    <property type="match status" value="1"/>
</dbReference>
<comment type="pathway">
    <text evidence="1 9 11">Cofactor biosynthesis; thiamine diphosphate biosynthesis; thiamine phosphate from 4-amino-2-methyl-5-diphosphomethylpyrimidine and 4-methyl-5-(2-phosphoethyl)-thiazole: step 1/1.</text>
</comment>
<comment type="catalytic activity">
    <reaction evidence="6 9 10">
        <text>4-methyl-5-(2-phosphooxyethyl)-thiazole + 4-amino-2-methyl-5-(diphosphooxymethyl)pyrimidine + H(+) = thiamine phosphate + diphosphate</text>
        <dbReference type="Rhea" id="RHEA:22328"/>
        <dbReference type="ChEBI" id="CHEBI:15378"/>
        <dbReference type="ChEBI" id="CHEBI:33019"/>
        <dbReference type="ChEBI" id="CHEBI:37575"/>
        <dbReference type="ChEBI" id="CHEBI:57841"/>
        <dbReference type="ChEBI" id="CHEBI:58296"/>
        <dbReference type="EC" id="2.5.1.3"/>
    </reaction>
</comment>
<comment type="catalytic activity">
    <reaction evidence="7 9 10">
        <text>2-(2-carboxy-4-methylthiazol-5-yl)ethyl phosphate + 4-amino-2-methyl-5-(diphosphooxymethyl)pyrimidine + 2 H(+) = thiamine phosphate + CO2 + diphosphate</text>
        <dbReference type="Rhea" id="RHEA:47848"/>
        <dbReference type="ChEBI" id="CHEBI:15378"/>
        <dbReference type="ChEBI" id="CHEBI:16526"/>
        <dbReference type="ChEBI" id="CHEBI:33019"/>
        <dbReference type="ChEBI" id="CHEBI:37575"/>
        <dbReference type="ChEBI" id="CHEBI:57841"/>
        <dbReference type="ChEBI" id="CHEBI:62890"/>
        <dbReference type="EC" id="2.5.1.3"/>
    </reaction>
</comment>
<dbReference type="GO" id="GO:0004789">
    <property type="term" value="F:thiamine-phosphate diphosphorylase activity"/>
    <property type="evidence" value="ECO:0007669"/>
    <property type="project" value="UniProtKB-EC"/>
</dbReference>
<comment type="function">
    <text evidence="9">Condenses 4-methyl-5-(beta-hydroxyethyl)thiazole monophosphate (THZ-P) and 2-methyl-4-amino-5-hydroxymethyl pyrimidine pyrophosphate (HMP-PP) to form thiamine monophosphate (TMP).</text>
</comment>
<evidence type="ECO:0000313" key="13">
    <source>
        <dbReference type="EMBL" id="MFK2872737.1"/>
    </source>
</evidence>
<keyword evidence="3 9" id="KW-0479">Metal-binding</keyword>
<evidence type="ECO:0000259" key="12">
    <source>
        <dbReference type="Pfam" id="PF02581"/>
    </source>
</evidence>
<feature type="binding site" evidence="9">
    <location>
        <begin position="38"/>
        <end position="42"/>
    </location>
    <ligand>
        <name>4-amino-2-methyl-5-(diphosphooxymethyl)pyrimidine</name>
        <dbReference type="ChEBI" id="CHEBI:57841"/>
    </ligand>
</feature>
<dbReference type="CDD" id="cd00564">
    <property type="entry name" value="TMP_TenI"/>
    <property type="match status" value="1"/>
</dbReference>
<feature type="binding site" evidence="9">
    <location>
        <position position="71"/>
    </location>
    <ligand>
        <name>Mg(2+)</name>
        <dbReference type="ChEBI" id="CHEBI:18420"/>
    </ligand>
</feature>
<evidence type="ECO:0000256" key="5">
    <source>
        <dbReference type="ARBA" id="ARBA00022977"/>
    </source>
</evidence>
<comment type="catalytic activity">
    <reaction evidence="8 9 10">
        <text>2-[(2R,5Z)-2-carboxy-4-methylthiazol-5(2H)-ylidene]ethyl phosphate + 4-amino-2-methyl-5-(diphosphooxymethyl)pyrimidine + 2 H(+) = thiamine phosphate + CO2 + diphosphate</text>
        <dbReference type="Rhea" id="RHEA:47844"/>
        <dbReference type="ChEBI" id="CHEBI:15378"/>
        <dbReference type="ChEBI" id="CHEBI:16526"/>
        <dbReference type="ChEBI" id="CHEBI:33019"/>
        <dbReference type="ChEBI" id="CHEBI:37575"/>
        <dbReference type="ChEBI" id="CHEBI:57841"/>
        <dbReference type="ChEBI" id="CHEBI:62899"/>
        <dbReference type="EC" id="2.5.1.3"/>
    </reaction>
</comment>
<gene>
    <name evidence="9" type="primary">thiE</name>
    <name evidence="13" type="ORF">ISP13_04270</name>
</gene>
<name>A0ABW8IS08_9GAMM</name>
<dbReference type="EMBL" id="JADIKG010000010">
    <property type="protein sequence ID" value="MFK2872737.1"/>
    <property type="molecule type" value="Genomic_DNA"/>
</dbReference>
<dbReference type="InterPro" id="IPR013785">
    <property type="entry name" value="Aldolase_TIM"/>
</dbReference>
<evidence type="ECO:0000256" key="8">
    <source>
        <dbReference type="ARBA" id="ARBA00047883"/>
    </source>
</evidence>
<dbReference type="HAMAP" id="MF_00097">
    <property type="entry name" value="TMP_synthase"/>
    <property type="match status" value="1"/>
</dbReference>
<feature type="binding site" evidence="9">
    <location>
        <position position="90"/>
    </location>
    <ligand>
        <name>Mg(2+)</name>
        <dbReference type="ChEBI" id="CHEBI:18420"/>
    </ligand>
</feature>
<comment type="cofactor">
    <cofactor evidence="9">
        <name>Mg(2+)</name>
        <dbReference type="ChEBI" id="CHEBI:18420"/>
    </cofactor>
    <text evidence="9">Binds 1 Mg(2+) ion per subunit.</text>
</comment>
<evidence type="ECO:0000256" key="7">
    <source>
        <dbReference type="ARBA" id="ARBA00047851"/>
    </source>
</evidence>
<dbReference type="NCBIfam" id="TIGR00693">
    <property type="entry name" value="thiE"/>
    <property type="match status" value="1"/>
</dbReference>
<evidence type="ECO:0000256" key="6">
    <source>
        <dbReference type="ARBA" id="ARBA00047334"/>
    </source>
</evidence>
<feature type="binding site" evidence="9">
    <location>
        <begin position="185"/>
        <end position="186"/>
    </location>
    <ligand>
        <name>2-[(2R,5Z)-2-carboxy-4-methylthiazol-5(2H)-ylidene]ethyl phosphate</name>
        <dbReference type="ChEBI" id="CHEBI:62899"/>
    </ligand>
</feature>
<evidence type="ECO:0000256" key="4">
    <source>
        <dbReference type="ARBA" id="ARBA00022842"/>
    </source>
</evidence>
<evidence type="ECO:0000256" key="1">
    <source>
        <dbReference type="ARBA" id="ARBA00005165"/>
    </source>
</evidence>
<dbReference type="SUPFAM" id="SSF51391">
    <property type="entry name" value="Thiamin phosphate synthase"/>
    <property type="match status" value="1"/>
</dbReference>
<sequence length="213" mass="22642">MTSSPFPGRGLYVITDGPRADLAETVEQALIGGARLVQYRDKTHEPMRRQKEANTLLALCREYAVPLIVNDDIDLARIIGADGVHLGEADDSVANAREVLGPNAIIGMSCYDSLERAQEAARQGASYVAFGAFFASPTKPLARRAGIELLRQSATLGIPRVAIGGITPDNGALLVEAGADYLAVISAVFGAPDIRAAAHRFSQLYSFDRAVSS</sequence>
<feature type="domain" description="Thiamine phosphate synthase/TenI" evidence="12">
    <location>
        <begin position="11"/>
        <end position="188"/>
    </location>
</feature>
<dbReference type="InterPro" id="IPR034291">
    <property type="entry name" value="TMP_synthase"/>
</dbReference>
<feature type="binding site" evidence="9">
    <location>
        <begin position="136"/>
        <end position="138"/>
    </location>
    <ligand>
        <name>2-[(2R,5Z)-2-carboxy-4-methylthiazol-5(2H)-ylidene]ethyl phosphate</name>
        <dbReference type="ChEBI" id="CHEBI:62899"/>
    </ligand>
</feature>
<evidence type="ECO:0000256" key="2">
    <source>
        <dbReference type="ARBA" id="ARBA00022679"/>
    </source>
</evidence>
<comment type="similarity">
    <text evidence="9 10">Belongs to the thiamine-phosphate synthase family.</text>
</comment>
<dbReference type="Pfam" id="PF02581">
    <property type="entry name" value="TMP-TENI"/>
    <property type="match status" value="1"/>
</dbReference>
<keyword evidence="2 9" id="KW-0808">Transferase</keyword>
<protein>
    <recommendedName>
        <fullName evidence="9">Thiamine-phosphate synthase</fullName>
        <shortName evidence="9">TP synthase</shortName>
        <shortName evidence="9">TPS</shortName>
        <ecNumber evidence="9">2.5.1.3</ecNumber>
    </recommendedName>
    <alternativeName>
        <fullName evidence="9">Thiamine-phosphate pyrophosphorylase</fullName>
        <shortName evidence="9">TMP pyrophosphorylase</shortName>
        <shortName evidence="9">TMP-PPase</shortName>
    </alternativeName>
</protein>
<dbReference type="PANTHER" id="PTHR20857:SF15">
    <property type="entry name" value="THIAMINE-PHOSPHATE SYNTHASE"/>
    <property type="match status" value="1"/>
</dbReference>
<evidence type="ECO:0000256" key="3">
    <source>
        <dbReference type="ARBA" id="ARBA00022723"/>
    </source>
</evidence>
<dbReference type="Proteomes" id="UP001620405">
    <property type="component" value="Unassembled WGS sequence"/>
</dbReference>
<feature type="binding site" evidence="9">
    <location>
        <position position="165"/>
    </location>
    <ligand>
        <name>2-[(2R,5Z)-2-carboxy-4-methylthiazol-5(2H)-ylidene]ethyl phosphate</name>
        <dbReference type="ChEBI" id="CHEBI:62899"/>
    </ligand>
</feature>
<organism evidence="13 14">
    <name type="scientific">Dyella lipolytica</name>
    <dbReference type="NCBI Taxonomy" id="1867835"/>
    <lineage>
        <taxon>Bacteria</taxon>
        <taxon>Pseudomonadati</taxon>
        <taxon>Pseudomonadota</taxon>
        <taxon>Gammaproteobacteria</taxon>
        <taxon>Lysobacterales</taxon>
        <taxon>Rhodanobacteraceae</taxon>
        <taxon>Dyella</taxon>
    </lineage>
</organism>
<dbReference type="InterPro" id="IPR036206">
    <property type="entry name" value="ThiamineP_synth_sf"/>
</dbReference>
<keyword evidence="5 9" id="KW-0784">Thiamine biosynthesis</keyword>
<keyword evidence="14" id="KW-1185">Reference proteome</keyword>
<reference evidence="13 14" key="1">
    <citation type="submission" date="2020-10" db="EMBL/GenBank/DDBJ databases">
        <title>Phylogeny of dyella-like bacteria.</title>
        <authorList>
            <person name="Fu J."/>
        </authorList>
    </citation>
    <scope>NUCLEOTIDE SEQUENCE [LARGE SCALE GENOMIC DNA]</scope>
    <source>
        <strain evidence="13 14">DHOB07</strain>
    </source>
</reference>
<evidence type="ECO:0000313" key="14">
    <source>
        <dbReference type="Proteomes" id="UP001620405"/>
    </source>
</evidence>
<feature type="binding site" evidence="9">
    <location>
        <position position="70"/>
    </location>
    <ligand>
        <name>4-amino-2-methyl-5-(diphosphooxymethyl)pyrimidine</name>
        <dbReference type="ChEBI" id="CHEBI:57841"/>
    </ligand>
</feature>
<dbReference type="Gene3D" id="3.20.20.70">
    <property type="entry name" value="Aldolase class I"/>
    <property type="match status" value="1"/>
</dbReference>
<dbReference type="EC" id="2.5.1.3" evidence="9"/>
<proteinExistence type="inferred from homology"/>
<accession>A0ABW8IS08</accession>
<comment type="caution">
    <text evidence="13">The sequence shown here is derived from an EMBL/GenBank/DDBJ whole genome shotgun (WGS) entry which is preliminary data.</text>
</comment>
<keyword evidence="4 9" id="KW-0460">Magnesium</keyword>
<evidence type="ECO:0000256" key="10">
    <source>
        <dbReference type="RuleBase" id="RU003826"/>
    </source>
</evidence>
<evidence type="ECO:0000256" key="9">
    <source>
        <dbReference type="HAMAP-Rule" id="MF_00097"/>
    </source>
</evidence>
<feature type="binding site" evidence="9">
    <location>
        <position position="109"/>
    </location>
    <ligand>
        <name>4-amino-2-methyl-5-(diphosphooxymethyl)pyrimidine</name>
        <dbReference type="ChEBI" id="CHEBI:57841"/>
    </ligand>
</feature>
<evidence type="ECO:0000256" key="11">
    <source>
        <dbReference type="RuleBase" id="RU004253"/>
    </source>
</evidence>
<feature type="binding site" evidence="9">
    <location>
        <position position="139"/>
    </location>
    <ligand>
        <name>4-amino-2-methyl-5-(diphosphooxymethyl)pyrimidine</name>
        <dbReference type="ChEBI" id="CHEBI:57841"/>
    </ligand>
</feature>
<dbReference type="RefSeq" id="WP_284394842.1">
    <property type="nucleotide sequence ID" value="NZ_BSNQ01000001.1"/>
</dbReference>